<dbReference type="EMBL" id="LMXB01000072">
    <property type="protein sequence ID" value="KUO17708.1"/>
    <property type="molecule type" value="Genomic_DNA"/>
</dbReference>
<feature type="region of interest" description="Disordered" evidence="1">
    <location>
        <begin position="43"/>
        <end position="65"/>
    </location>
</feature>
<dbReference type="Proteomes" id="UP000053260">
    <property type="component" value="Unassembled WGS sequence"/>
</dbReference>
<organism evidence="2 3">
    <name type="scientific">Streptomyces dysideae</name>
    <dbReference type="NCBI Taxonomy" id="909626"/>
    <lineage>
        <taxon>Bacteria</taxon>
        <taxon>Bacillati</taxon>
        <taxon>Actinomycetota</taxon>
        <taxon>Actinomycetes</taxon>
        <taxon>Kitasatosporales</taxon>
        <taxon>Streptomycetaceae</taxon>
        <taxon>Streptomyces</taxon>
    </lineage>
</organism>
<proteinExistence type="predicted"/>
<feature type="compositionally biased region" description="Basic and acidic residues" evidence="1">
    <location>
        <begin position="53"/>
        <end position="65"/>
    </location>
</feature>
<evidence type="ECO:0000256" key="1">
    <source>
        <dbReference type="SAM" id="MobiDB-lite"/>
    </source>
</evidence>
<name>A0A101UVM9_9ACTN</name>
<reference evidence="2 3" key="1">
    <citation type="submission" date="2015-10" db="EMBL/GenBank/DDBJ databases">
        <title>Draft genome sequence of Streptomyces sp. RV15, isolated from a marine sponge.</title>
        <authorList>
            <person name="Ruckert C."/>
            <person name="Abdelmohsen U.R."/>
            <person name="Winkler A."/>
            <person name="Hentschel U."/>
            <person name="Kalinowski J."/>
            <person name="Kampfer P."/>
            <person name="Glaeser S."/>
        </authorList>
    </citation>
    <scope>NUCLEOTIDE SEQUENCE [LARGE SCALE GENOMIC DNA]</scope>
    <source>
        <strain evidence="2 3">RV15</strain>
    </source>
</reference>
<feature type="compositionally biased region" description="Basic and acidic residues" evidence="1">
    <location>
        <begin position="1"/>
        <end position="19"/>
    </location>
</feature>
<dbReference type="AlphaFoldDB" id="A0A101UVM9"/>
<gene>
    <name evidence="2" type="ORF">AQJ91_28775</name>
</gene>
<evidence type="ECO:0000313" key="2">
    <source>
        <dbReference type="EMBL" id="KUO17708.1"/>
    </source>
</evidence>
<sequence>MKQDLLDDLAAHDPADSVGREPIFSTLPTAVAAYRAGSRDGRWAATVPGRRPPSGDRQIRAYEGA</sequence>
<evidence type="ECO:0000313" key="3">
    <source>
        <dbReference type="Proteomes" id="UP000053260"/>
    </source>
</evidence>
<comment type="caution">
    <text evidence="2">The sequence shown here is derived from an EMBL/GenBank/DDBJ whole genome shotgun (WGS) entry which is preliminary data.</text>
</comment>
<keyword evidence="3" id="KW-1185">Reference proteome</keyword>
<protein>
    <submittedName>
        <fullName evidence="2">Uncharacterized protein</fullName>
    </submittedName>
</protein>
<feature type="region of interest" description="Disordered" evidence="1">
    <location>
        <begin position="1"/>
        <end position="21"/>
    </location>
</feature>
<accession>A0A101UVM9</accession>